<protein>
    <submittedName>
        <fullName evidence="2">Uncharacterized protein</fullName>
    </submittedName>
</protein>
<sequence length="76" mass="8497">MAQQRRKITIEQQSPDEGAARYQRRESERGQEASLTKLYCAALPGFTYQSEHLGPFNSVDFSLENANPTVLHATGV</sequence>
<feature type="region of interest" description="Disordered" evidence="1">
    <location>
        <begin position="1"/>
        <end position="32"/>
    </location>
</feature>
<organism evidence="2 3">
    <name type="scientific">Portunus trituberculatus</name>
    <name type="common">Swimming crab</name>
    <name type="synonym">Neptunus trituberculatus</name>
    <dbReference type="NCBI Taxonomy" id="210409"/>
    <lineage>
        <taxon>Eukaryota</taxon>
        <taxon>Metazoa</taxon>
        <taxon>Ecdysozoa</taxon>
        <taxon>Arthropoda</taxon>
        <taxon>Crustacea</taxon>
        <taxon>Multicrustacea</taxon>
        <taxon>Malacostraca</taxon>
        <taxon>Eumalacostraca</taxon>
        <taxon>Eucarida</taxon>
        <taxon>Decapoda</taxon>
        <taxon>Pleocyemata</taxon>
        <taxon>Brachyura</taxon>
        <taxon>Eubrachyura</taxon>
        <taxon>Portunoidea</taxon>
        <taxon>Portunidae</taxon>
        <taxon>Portuninae</taxon>
        <taxon>Portunus</taxon>
    </lineage>
</organism>
<dbReference type="AlphaFoldDB" id="A0A5B7I6S1"/>
<dbReference type="EMBL" id="VSRR010053398">
    <property type="protein sequence ID" value="MPC80220.1"/>
    <property type="molecule type" value="Genomic_DNA"/>
</dbReference>
<dbReference type="Proteomes" id="UP000324222">
    <property type="component" value="Unassembled WGS sequence"/>
</dbReference>
<proteinExistence type="predicted"/>
<name>A0A5B7I6S1_PORTR</name>
<evidence type="ECO:0000256" key="1">
    <source>
        <dbReference type="SAM" id="MobiDB-lite"/>
    </source>
</evidence>
<comment type="caution">
    <text evidence="2">The sequence shown here is derived from an EMBL/GenBank/DDBJ whole genome shotgun (WGS) entry which is preliminary data.</text>
</comment>
<keyword evidence="3" id="KW-1185">Reference proteome</keyword>
<evidence type="ECO:0000313" key="3">
    <source>
        <dbReference type="Proteomes" id="UP000324222"/>
    </source>
</evidence>
<accession>A0A5B7I6S1</accession>
<gene>
    <name evidence="2" type="ORF">E2C01_074793</name>
</gene>
<evidence type="ECO:0000313" key="2">
    <source>
        <dbReference type="EMBL" id="MPC80220.1"/>
    </source>
</evidence>
<reference evidence="2 3" key="1">
    <citation type="submission" date="2019-05" db="EMBL/GenBank/DDBJ databases">
        <title>Another draft genome of Portunus trituberculatus and its Hox gene families provides insights of decapod evolution.</title>
        <authorList>
            <person name="Jeong J.-H."/>
            <person name="Song I."/>
            <person name="Kim S."/>
            <person name="Choi T."/>
            <person name="Kim D."/>
            <person name="Ryu S."/>
            <person name="Kim W."/>
        </authorList>
    </citation>
    <scope>NUCLEOTIDE SEQUENCE [LARGE SCALE GENOMIC DNA]</scope>
    <source>
        <tissue evidence="2">Muscle</tissue>
    </source>
</reference>